<evidence type="ECO:0000313" key="5">
    <source>
        <dbReference type="Proteomes" id="UP000542742"/>
    </source>
</evidence>
<accession>A0A7W7CS12</accession>
<dbReference type="GO" id="GO:0003677">
    <property type="term" value="F:DNA binding"/>
    <property type="evidence" value="ECO:0007669"/>
    <property type="project" value="UniProtKB-KW"/>
</dbReference>
<proteinExistence type="predicted"/>
<protein>
    <submittedName>
        <fullName evidence="4">DNA-binding response OmpR family regulator</fullName>
    </submittedName>
</protein>
<dbReference type="AlphaFoldDB" id="A0A7W7CS12"/>
<dbReference type="PANTHER" id="PTHR44591:SF3">
    <property type="entry name" value="RESPONSE REGULATORY DOMAIN-CONTAINING PROTEIN"/>
    <property type="match status" value="1"/>
</dbReference>
<dbReference type="InterPro" id="IPR050595">
    <property type="entry name" value="Bact_response_regulator"/>
</dbReference>
<sequence>MLVVDDDHDFLDMVSHTLTVRGFDVETASDSDEAMTVCRQRAGGIHVLLADLSLPGDLSGGLARRVAAEYPDVQTIFVTGVPRYIALGGGLVTPDAPYLEKPISPDVLTSLIRSKLPQSAP</sequence>
<dbReference type="PROSITE" id="PS50110">
    <property type="entry name" value="RESPONSE_REGULATORY"/>
    <property type="match status" value="1"/>
</dbReference>
<evidence type="ECO:0000313" key="4">
    <source>
        <dbReference type="EMBL" id="MBB4693598.1"/>
    </source>
</evidence>
<evidence type="ECO:0000256" key="1">
    <source>
        <dbReference type="ARBA" id="ARBA00022553"/>
    </source>
</evidence>
<keyword evidence="5" id="KW-1185">Reference proteome</keyword>
<feature type="domain" description="Response regulatory" evidence="3">
    <location>
        <begin position="1"/>
        <end position="116"/>
    </location>
</feature>
<reference evidence="4 5" key="1">
    <citation type="submission" date="2020-08" db="EMBL/GenBank/DDBJ databases">
        <title>Sequencing the genomes of 1000 actinobacteria strains.</title>
        <authorList>
            <person name="Klenk H.-P."/>
        </authorList>
    </citation>
    <scope>NUCLEOTIDE SEQUENCE [LARGE SCALE GENOMIC DNA]</scope>
    <source>
        <strain evidence="4 5">DSM 45518</strain>
    </source>
</reference>
<organism evidence="4 5">
    <name type="scientific">Paractinoplanes abujensis</name>
    <dbReference type="NCBI Taxonomy" id="882441"/>
    <lineage>
        <taxon>Bacteria</taxon>
        <taxon>Bacillati</taxon>
        <taxon>Actinomycetota</taxon>
        <taxon>Actinomycetes</taxon>
        <taxon>Micromonosporales</taxon>
        <taxon>Micromonosporaceae</taxon>
        <taxon>Paractinoplanes</taxon>
    </lineage>
</organism>
<name>A0A7W7CS12_9ACTN</name>
<feature type="modified residue" description="4-aspartylphosphate" evidence="2">
    <location>
        <position position="51"/>
    </location>
</feature>
<comment type="caution">
    <text evidence="4">The sequence shown here is derived from an EMBL/GenBank/DDBJ whole genome shotgun (WGS) entry which is preliminary data.</text>
</comment>
<dbReference type="InterPro" id="IPR011006">
    <property type="entry name" value="CheY-like_superfamily"/>
</dbReference>
<dbReference type="GO" id="GO:0000160">
    <property type="term" value="P:phosphorelay signal transduction system"/>
    <property type="evidence" value="ECO:0007669"/>
    <property type="project" value="InterPro"/>
</dbReference>
<keyword evidence="4" id="KW-0238">DNA-binding</keyword>
<dbReference type="Proteomes" id="UP000542742">
    <property type="component" value="Unassembled WGS sequence"/>
</dbReference>
<dbReference type="RefSeq" id="WP_184952191.1">
    <property type="nucleotide sequence ID" value="NZ_BOMC01000056.1"/>
</dbReference>
<keyword evidence="1 2" id="KW-0597">Phosphoprotein</keyword>
<evidence type="ECO:0000256" key="2">
    <source>
        <dbReference type="PROSITE-ProRule" id="PRU00169"/>
    </source>
</evidence>
<dbReference type="CDD" id="cd00156">
    <property type="entry name" value="REC"/>
    <property type="match status" value="1"/>
</dbReference>
<dbReference type="Pfam" id="PF00072">
    <property type="entry name" value="Response_reg"/>
    <property type="match status" value="1"/>
</dbReference>
<dbReference type="Gene3D" id="3.40.50.2300">
    <property type="match status" value="1"/>
</dbReference>
<dbReference type="SUPFAM" id="SSF52172">
    <property type="entry name" value="CheY-like"/>
    <property type="match status" value="1"/>
</dbReference>
<dbReference type="PANTHER" id="PTHR44591">
    <property type="entry name" value="STRESS RESPONSE REGULATOR PROTEIN 1"/>
    <property type="match status" value="1"/>
</dbReference>
<dbReference type="InterPro" id="IPR001789">
    <property type="entry name" value="Sig_transdc_resp-reg_receiver"/>
</dbReference>
<dbReference type="EMBL" id="JACHMF010000001">
    <property type="protein sequence ID" value="MBB4693598.1"/>
    <property type="molecule type" value="Genomic_DNA"/>
</dbReference>
<gene>
    <name evidence="4" type="ORF">BKA14_003746</name>
</gene>
<dbReference type="SMART" id="SM00448">
    <property type="entry name" value="REC"/>
    <property type="match status" value="1"/>
</dbReference>
<evidence type="ECO:0000259" key="3">
    <source>
        <dbReference type="PROSITE" id="PS50110"/>
    </source>
</evidence>